<dbReference type="Pfam" id="PF01464">
    <property type="entry name" value="SLT"/>
    <property type="match status" value="1"/>
</dbReference>
<protein>
    <recommendedName>
        <fullName evidence="1">Transglycosylase SLT domain-containing protein</fullName>
    </recommendedName>
</protein>
<dbReference type="Proteomes" id="UP001156670">
    <property type="component" value="Unassembled WGS sequence"/>
</dbReference>
<comment type="caution">
    <text evidence="2">The sequence shown here is derived from an EMBL/GenBank/DDBJ whole genome shotgun (WGS) entry which is preliminary data.</text>
</comment>
<dbReference type="InterPro" id="IPR023346">
    <property type="entry name" value="Lysozyme-like_dom_sf"/>
</dbReference>
<keyword evidence="3" id="KW-1185">Reference proteome</keyword>
<dbReference type="SUPFAM" id="SSF53955">
    <property type="entry name" value="Lysozyme-like"/>
    <property type="match status" value="1"/>
</dbReference>
<dbReference type="EMBL" id="BSOB01000017">
    <property type="protein sequence ID" value="GLQ93256.1"/>
    <property type="molecule type" value="Genomic_DNA"/>
</dbReference>
<proteinExistence type="predicted"/>
<dbReference type="Gene3D" id="1.10.530.10">
    <property type="match status" value="1"/>
</dbReference>
<evidence type="ECO:0000313" key="2">
    <source>
        <dbReference type="EMBL" id="GLQ93256.1"/>
    </source>
</evidence>
<evidence type="ECO:0000259" key="1">
    <source>
        <dbReference type="Pfam" id="PF01464"/>
    </source>
</evidence>
<name>A0ABQ5XPS5_9GAMM</name>
<organism evidence="2 3">
    <name type="scientific">Dyella acidisoli</name>
    <dbReference type="NCBI Taxonomy" id="1867834"/>
    <lineage>
        <taxon>Bacteria</taxon>
        <taxon>Pseudomonadati</taxon>
        <taxon>Pseudomonadota</taxon>
        <taxon>Gammaproteobacteria</taxon>
        <taxon>Lysobacterales</taxon>
        <taxon>Rhodanobacteraceae</taxon>
        <taxon>Dyella</taxon>
    </lineage>
</organism>
<evidence type="ECO:0000313" key="3">
    <source>
        <dbReference type="Proteomes" id="UP001156670"/>
    </source>
</evidence>
<sequence>MLLLQANPFPRTSQALPVGGSEPVMRGNGAPSRQEVTQRVYLCAPAAFRARRLGGPVEKVLIAAPCGWARQRRITQRHRRAAETAKGLSGLGALTALPSWQAKLSFDTPHWLPVIKQQAQMYRVPIISGLGLAAGTAAVAIGIHAWHASANTPLAVRPANVTKPLAVAAPVRPSVSFADVTGAVVSVPARRMALTKPKESSTSTLGLASDGTIVVVAEPRAVHTGGFDLDITSPSSLWVKAGARYRIDPVLIYAVALVETRGTQPDGSVAPSPWIVRINGHLHSGSRAETEHAIELAHLLAVPVQDVGIMQVYYPVHRDIEPDPIALLNPARNIEIGTRLLRKAMGESSDPVLRIGYYHSHDATLARGYGELVLNVYKELKMAMGRSPSRAVALASTKTAQSGG</sequence>
<accession>A0ABQ5XPS5</accession>
<gene>
    <name evidence="2" type="ORF">GCM10007901_22070</name>
</gene>
<reference evidence="3" key="1">
    <citation type="journal article" date="2019" name="Int. J. Syst. Evol. Microbiol.">
        <title>The Global Catalogue of Microorganisms (GCM) 10K type strain sequencing project: providing services to taxonomists for standard genome sequencing and annotation.</title>
        <authorList>
            <consortium name="The Broad Institute Genomics Platform"/>
            <consortium name="The Broad Institute Genome Sequencing Center for Infectious Disease"/>
            <person name="Wu L."/>
            <person name="Ma J."/>
        </authorList>
    </citation>
    <scope>NUCLEOTIDE SEQUENCE [LARGE SCALE GENOMIC DNA]</scope>
    <source>
        <strain evidence="3">NBRC 111980</strain>
    </source>
</reference>
<feature type="domain" description="Transglycosylase SLT" evidence="1">
    <location>
        <begin position="237"/>
        <end position="350"/>
    </location>
</feature>
<dbReference type="InterPro" id="IPR008258">
    <property type="entry name" value="Transglycosylase_SLT_dom_1"/>
</dbReference>